<evidence type="ECO:0000256" key="3">
    <source>
        <dbReference type="PIRSR" id="PIRSR001220-2"/>
    </source>
</evidence>
<dbReference type="InterPro" id="IPR036152">
    <property type="entry name" value="Asp/glu_Ase-like_sf"/>
</dbReference>
<evidence type="ECO:0008006" key="9">
    <source>
        <dbReference type="Google" id="ProtNLM"/>
    </source>
</evidence>
<evidence type="ECO:0000256" key="4">
    <source>
        <dbReference type="PROSITE-ProRule" id="PRU10100"/>
    </source>
</evidence>
<proteinExistence type="inferred from homology"/>
<feature type="binding site" evidence="3">
    <location>
        <begin position="90"/>
        <end position="91"/>
    </location>
    <ligand>
        <name>substrate</name>
    </ligand>
</feature>
<gene>
    <name evidence="7" type="ORF">AXG55_08985</name>
</gene>
<dbReference type="PRINTS" id="PR00139">
    <property type="entry name" value="ASNGLNASE"/>
</dbReference>
<dbReference type="PROSITE" id="PS00917">
    <property type="entry name" value="ASN_GLN_ASE_2"/>
    <property type="match status" value="1"/>
</dbReference>
<dbReference type="CDD" id="cd08963">
    <property type="entry name" value="L-asparaginase_I"/>
    <property type="match status" value="1"/>
</dbReference>
<dbReference type="GO" id="GO:0004067">
    <property type="term" value="F:asparaginase activity"/>
    <property type="evidence" value="ECO:0007669"/>
    <property type="project" value="UniProtKB-UniRule"/>
</dbReference>
<organism evidence="7 8">
    <name type="scientific">Silvanigrella aquatica</name>
    <dbReference type="NCBI Taxonomy" id="1915309"/>
    <lineage>
        <taxon>Bacteria</taxon>
        <taxon>Pseudomonadati</taxon>
        <taxon>Bdellovibrionota</taxon>
        <taxon>Oligoflexia</taxon>
        <taxon>Silvanigrellales</taxon>
        <taxon>Silvanigrellaceae</taxon>
        <taxon>Silvanigrella</taxon>
    </lineage>
</organism>
<name>A0A1L4D1H0_9BACT</name>
<dbReference type="KEGG" id="saqi:AXG55_08985"/>
<dbReference type="PIRSF" id="PIRSF500176">
    <property type="entry name" value="L_ASNase"/>
    <property type="match status" value="1"/>
</dbReference>
<comment type="similarity">
    <text evidence="1">Belongs to the asparaginase 1 family.</text>
</comment>
<dbReference type="SUPFAM" id="SSF53774">
    <property type="entry name" value="Glutaminase/Asparaginase"/>
    <property type="match status" value="1"/>
</dbReference>
<dbReference type="STRING" id="1915309.AXG55_08985"/>
<dbReference type="Gene3D" id="3.40.50.40">
    <property type="match status" value="1"/>
</dbReference>
<evidence type="ECO:0000313" key="8">
    <source>
        <dbReference type="Proteomes" id="UP000184731"/>
    </source>
</evidence>
<dbReference type="InterPro" id="IPR006034">
    <property type="entry name" value="Asparaginase/glutaminase-like"/>
</dbReference>
<dbReference type="Pfam" id="PF17763">
    <property type="entry name" value="Asparaginase_C"/>
    <property type="match status" value="1"/>
</dbReference>
<feature type="active site" description="O-isoaspartyl threonine intermediate" evidence="2">
    <location>
        <position position="13"/>
    </location>
</feature>
<dbReference type="RefSeq" id="WP_148697781.1">
    <property type="nucleotide sequence ID" value="NZ_CP017834.1"/>
</dbReference>
<evidence type="ECO:0000256" key="1">
    <source>
        <dbReference type="ARBA" id="ARBA00010518"/>
    </source>
</evidence>
<dbReference type="Gene3D" id="3.40.50.1170">
    <property type="entry name" value="L-asparaginase, N-terminal domain"/>
    <property type="match status" value="1"/>
</dbReference>
<accession>A0A1L4D1H0</accession>
<feature type="domain" description="L-asparaginase N-terminal" evidence="5">
    <location>
        <begin position="4"/>
        <end position="190"/>
    </location>
</feature>
<evidence type="ECO:0000259" key="6">
    <source>
        <dbReference type="Pfam" id="PF17763"/>
    </source>
</evidence>
<dbReference type="PIRSF" id="PIRSF001220">
    <property type="entry name" value="L-ASNase_gatD"/>
    <property type="match status" value="1"/>
</dbReference>
<dbReference type="PANTHER" id="PTHR11707:SF28">
    <property type="entry name" value="60 KDA LYSOPHOSPHOLIPASE"/>
    <property type="match status" value="1"/>
</dbReference>
<dbReference type="SFLD" id="SFLDS00057">
    <property type="entry name" value="Glutaminase/Asparaginase"/>
    <property type="match status" value="1"/>
</dbReference>
<dbReference type="InterPro" id="IPR027473">
    <property type="entry name" value="L-asparaginase_C"/>
</dbReference>
<sequence length="343" mass="37293">MKKRVLILHTGGTFAMVLGGGGHSASKQSPHLLDSLLSSVPELASLAEIDLNVICNIDSSDANIELWKLLSTTIKENWSDFDGFVVIHGTDTMAWTATALAFFLEGLTKPVVFTGSQRPLTALRSDARMNMIDAVELATRGIPEVLICFDSKVHRATRATKYSNEHLYAYRSYNAPIIGSFGVNMKLNSKVLKSILPEAKRHAPVINPLANNNITSLLCVPGAVPTRAFCDALLSSTNGIIIQGFGAGNLPIASEHWLDLCEKALDRQIPVVISTQCESGAVSLELYENGRKFALLGAISAHDMTFEATSVKLMVMLGRNIPFEKRHEFFATPLAFECSSSLK</sequence>
<evidence type="ECO:0000259" key="5">
    <source>
        <dbReference type="Pfam" id="PF00710"/>
    </source>
</evidence>
<dbReference type="SMART" id="SM00870">
    <property type="entry name" value="Asparaginase"/>
    <property type="match status" value="1"/>
</dbReference>
<keyword evidence="8" id="KW-1185">Reference proteome</keyword>
<dbReference type="OrthoDB" id="5292396at2"/>
<dbReference type="Proteomes" id="UP000184731">
    <property type="component" value="Chromosome"/>
</dbReference>
<dbReference type="InterPro" id="IPR027475">
    <property type="entry name" value="Asparaginase/glutaminase_AS2"/>
</dbReference>
<feature type="domain" description="Asparaginase/glutaminase C-terminal" evidence="6">
    <location>
        <begin position="227"/>
        <end position="330"/>
    </location>
</feature>
<feature type="active site" evidence="4">
    <location>
        <position position="90"/>
    </location>
</feature>
<protein>
    <recommendedName>
        <fullName evidence="9">Asparaginase</fullName>
    </recommendedName>
</protein>
<dbReference type="InterPro" id="IPR040919">
    <property type="entry name" value="Asparaginase_C"/>
</dbReference>
<dbReference type="InterPro" id="IPR037152">
    <property type="entry name" value="L-asparaginase_N_sf"/>
</dbReference>
<dbReference type="Pfam" id="PF00710">
    <property type="entry name" value="Asparaginase"/>
    <property type="match status" value="1"/>
</dbReference>
<feature type="binding site" evidence="3">
    <location>
        <position position="59"/>
    </location>
    <ligand>
        <name>substrate</name>
    </ligand>
</feature>
<dbReference type="PANTHER" id="PTHR11707">
    <property type="entry name" value="L-ASPARAGINASE"/>
    <property type="match status" value="1"/>
</dbReference>
<dbReference type="InterPro" id="IPR041725">
    <property type="entry name" value="L-asparaginase_I"/>
</dbReference>
<evidence type="ECO:0000256" key="2">
    <source>
        <dbReference type="PIRSR" id="PIRSR001220-1"/>
    </source>
</evidence>
<dbReference type="EMBL" id="CP017834">
    <property type="protein sequence ID" value="APJ04034.1"/>
    <property type="molecule type" value="Genomic_DNA"/>
</dbReference>
<evidence type="ECO:0000313" key="7">
    <source>
        <dbReference type="EMBL" id="APJ04034.1"/>
    </source>
</evidence>
<dbReference type="FunFam" id="3.40.50.1170:FF:000001">
    <property type="entry name" value="L-asparaginase 2"/>
    <property type="match status" value="1"/>
</dbReference>
<dbReference type="PROSITE" id="PS51732">
    <property type="entry name" value="ASN_GLN_ASE_3"/>
    <property type="match status" value="1"/>
</dbReference>
<reference evidence="7 8" key="1">
    <citation type="submission" date="2016-10" db="EMBL/GenBank/DDBJ databases">
        <title>Silvanigrella aquatica sp. nov., isolated from a freshwater lake located in the Black Forest, Germany, description of Silvanigrellaceae fam. nov., Silvanigrellales ord. nov., reclassification of the order Bdellovibrionales in the class Oligoflexia, reclassification of the families Bacteriovoracaceae and Halobacteriovoraceae in the new order Bacteriovoracales ord. nov., and reclassification of the family Pseudobacteriovoracaceae in the order Oligoflexiales.</title>
        <authorList>
            <person name="Hahn M.W."/>
            <person name="Schmidt J."/>
            <person name="Koll U."/>
            <person name="Rohde M."/>
            <person name="Verbag S."/>
            <person name="Pitt A."/>
            <person name="Nakai R."/>
            <person name="Naganuma T."/>
            <person name="Lang E."/>
        </authorList>
    </citation>
    <scope>NUCLEOTIDE SEQUENCE [LARGE SCALE GENOMIC DNA]</scope>
    <source>
        <strain evidence="7 8">MWH-Nonnen-W8red</strain>
    </source>
</reference>
<dbReference type="AlphaFoldDB" id="A0A1L4D1H0"/>
<dbReference type="InterPro" id="IPR027474">
    <property type="entry name" value="L-asparaginase_N"/>
</dbReference>